<dbReference type="Gene3D" id="1.10.260.40">
    <property type="entry name" value="lambda repressor-like DNA-binding domains"/>
    <property type="match status" value="1"/>
</dbReference>
<feature type="domain" description="HTH cro/C1-type" evidence="1">
    <location>
        <begin position="7"/>
        <end position="60"/>
    </location>
</feature>
<dbReference type="PROSITE" id="PS50943">
    <property type="entry name" value="HTH_CROC1"/>
    <property type="match status" value="1"/>
</dbReference>
<sequence length="250" mass="29078">MKIGTQLKTTRLLLGLTQEQFSAGIVTESYYSRVESNKSNISMDSLLKILNYNQVSLYDFFEPIISEDIDQELILAFLNLDSKKIKQLDLADSNKQMLAKIMLAILKKNNLTNSKDYQMQLEKYLSIKNQGEIQREVIDLLLAYLCDIDQLMLIVRKYKKYVFESSEQELILRIIARIELVVMERFYKAGRIDDTRQLVKLLGSLPEDSNIILEKAISRYYLALVNNDDKEAKELHKILKIIGYDNYLSL</sequence>
<dbReference type="KEGG" id="ljn:T285_03325"/>
<dbReference type="InterPro" id="IPR010982">
    <property type="entry name" value="Lambda_DNA-bd_dom_sf"/>
</dbReference>
<evidence type="ECO:0000313" key="2">
    <source>
        <dbReference type="EMBL" id="AHA97094.1"/>
    </source>
</evidence>
<gene>
    <name evidence="2" type="ORF">T285_03325</name>
</gene>
<organism evidence="2 3">
    <name type="scientific">Lactobacillus johnsonii N6.2</name>
    <dbReference type="NCBI Taxonomy" id="1408186"/>
    <lineage>
        <taxon>Bacteria</taxon>
        <taxon>Bacillati</taxon>
        <taxon>Bacillota</taxon>
        <taxon>Bacilli</taxon>
        <taxon>Lactobacillales</taxon>
        <taxon>Lactobacillaceae</taxon>
        <taxon>Lactobacillus</taxon>
    </lineage>
</organism>
<dbReference type="SMART" id="SM00530">
    <property type="entry name" value="HTH_XRE"/>
    <property type="match status" value="1"/>
</dbReference>
<dbReference type="InterPro" id="IPR001387">
    <property type="entry name" value="Cro/C1-type_HTH"/>
</dbReference>
<dbReference type="Proteomes" id="UP000018522">
    <property type="component" value="Chromosome"/>
</dbReference>
<dbReference type="CDD" id="cd00093">
    <property type="entry name" value="HTH_XRE"/>
    <property type="match status" value="1"/>
</dbReference>
<protein>
    <recommendedName>
        <fullName evidence="1">HTH cro/C1-type domain-containing protein</fullName>
    </recommendedName>
</protein>
<evidence type="ECO:0000313" key="3">
    <source>
        <dbReference type="Proteomes" id="UP000018522"/>
    </source>
</evidence>
<name>A0A7D9N5Q9_LACJH</name>
<reference evidence="2 3" key="1">
    <citation type="journal article" date="2014" name="Genome Announc.">
        <title>Complete Genome Sequences of Lactobacillus johnsonii Strain N6.2 and Lactobacillus reuteri Strain TD1.</title>
        <authorList>
            <person name="Leonard M.T."/>
            <person name="Valladares R.B."/>
            <person name="Ardissone A."/>
            <person name="Gonzalez C.F."/>
            <person name="Lorca G.L."/>
            <person name="Triplett E.W."/>
        </authorList>
    </citation>
    <scope>NUCLEOTIDE SEQUENCE [LARGE SCALE GENOMIC DNA]</scope>
    <source>
        <strain evidence="2 3">N6.2</strain>
    </source>
</reference>
<dbReference type="EMBL" id="CP006811">
    <property type="protein sequence ID" value="AHA97094.1"/>
    <property type="molecule type" value="Genomic_DNA"/>
</dbReference>
<proteinExistence type="predicted"/>
<dbReference type="GO" id="GO:0003677">
    <property type="term" value="F:DNA binding"/>
    <property type="evidence" value="ECO:0007669"/>
    <property type="project" value="InterPro"/>
</dbReference>
<dbReference type="AlphaFoldDB" id="A0A7D9N5Q9"/>
<evidence type="ECO:0000259" key="1">
    <source>
        <dbReference type="PROSITE" id="PS50943"/>
    </source>
</evidence>
<dbReference type="SUPFAM" id="SSF47413">
    <property type="entry name" value="lambda repressor-like DNA-binding domains"/>
    <property type="match status" value="1"/>
</dbReference>
<dbReference type="RefSeq" id="WP_023599417.1">
    <property type="nucleotide sequence ID" value="NC_022909.1"/>
</dbReference>
<dbReference type="Pfam" id="PF01381">
    <property type="entry name" value="HTH_3"/>
    <property type="match status" value="1"/>
</dbReference>
<accession>A0A7D9N5Q9</accession>